<feature type="region of interest" description="Disordered" evidence="1">
    <location>
        <begin position="236"/>
        <end position="262"/>
    </location>
</feature>
<proteinExistence type="predicted"/>
<accession>D2W2T2</accession>
<evidence type="ECO:0000256" key="2">
    <source>
        <dbReference type="SAM" id="Phobius"/>
    </source>
</evidence>
<keyword evidence="2" id="KW-0812">Transmembrane</keyword>
<dbReference type="GeneID" id="8859918"/>
<sequence length="800" mass="90131">MTNNSSNTSSNNNNSSDTTTIESNNSSSGSKTILHIFYDWLLCLLNLIQLIFSVGRLASGLGSAGVDERNESLVMTNSILQHLLAQEESEDQLYNHSHLELLHDDRNLSRSISIKISNINRKLSKKESAFKRAHRRHTIVGVCVESPCDEITTRNSMDESAAKELTSYGCTAKCHTFHTSASKDDIHTLMNHYLDPTLCRKAISFPTSPAEMKSSPRVKRTTIFWKLDRSELVFNSESSSMNNTPKHSNNRQTQSFQQLGGHNNCSSWNAIETAASPRNQQATITFESPKHEDISMKYNSWTSGDIPKTKELTNMAMGKVYGELKNNEEPNIETLATKCELNADERPQRKNSKLKTRRYQNETNCLQDEILNFDRNVPSNTEAIPMHSQHHHNYLQNFTMEEVIYLKERETNLNETLLDVSSYIDETNDEQQQLTTITEGDSTTPSTTLNPDESTSSLSSTTSLFTSYSAIPISRRTSTISSTTTSTIDNITSAHYDRRASISQFMNDMSKQEHYMEHSETYPFHVDVQQNNDHAHAVMNEKTFETLIEGDHSTSNSNNTKEEDNSITIPTINTSNRKPSRSSSITITEGAESSLRESKNSSSWIFGILVSMWSILVWLSGCVISIVRASHHMSALDEICSFDSPTSSTTNSSTLGHDNLLSECLNNNQEMHEHDFTWWGKISTNAASTNKNHSPSKAMTVNDAFAQQKKPSSTLSIPYLRNFTHLLKSFSFSSLVHTDNCSNEETNQERRRSKSDPTRHGSRDDLSTTSTAPKLSLSKSFSNIEEIRELKKRLELYSFP</sequence>
<dbReference type="KEGG" id="ngr:NAEGRDRAFT_59959"/>
<dbReference type="InParanoid" id="D2W2T2"/>
<feature type="compositionally biased region" description="Basic and acidic residues" evidence="1">
    <location>
        <begin position="747"/>
        <end position="766"/>
    </location>
</feature>
<keyword evidence="2" id="KW-1133">Transmembrane helix</keyword>
<dbReference type="VEuPathDB" id="AmoebaDB:NAEGRDRAFT_59959"/>
<evidence type="ECO:0000256" key="1">
    <source>
        <dbReference type="SAM" id="MobiDB-lite"/>
    </source>
</evidence>
<feature type="region of interest" description="Disordered" evidence="1">
    <location>
        <begin position="1"/>
        <end position="28"/>
    </location>
</feature>
<reference evidence="3 4" key="1">
    <citation type="journal article" date="2010" name="Cell">
        <title>The genome of Naegleria gruberi illuminates early eukaryotic versatility.</title>
        <authorList>
            <person name="Fritz-Laylin L.K."/>
            <person name="Prochnik S.E."/>
            <person name="Ginger M.L."/>
            <person name="Dacks J.B."/>
            <person name="Carpenter M.L."/>
            <person name="Field M.C."/>
            <person name="Kuo A."/>
            <person name="Paredez A."/>
            <person name="Chapman J."/>
            <person name="Pham J."/>
            <person name="Shu S."/>
            <person name="Neupane R."/>
            <person name="Cipriano M."/>
            <person name="Mancuso J."/>
            <person name="Tu H."/>
            <person name="Salamov A."/>
            <person name="Lindquist E."/>
            <person name="Shapiro H."/>
            <person name="Lucas S."/>
            <person name="Grigoriev I.V."/>
            <person name="Cande W.Z."/>
            <person name="Fulton C."/>
            <person name="Rokhsar D.S."/>
            <person name="Dawson S.C."/>
        </authorList>
    </citation>
    <scope>NUCLEOTIDE SEQUENCE [LARGE SCALE GENOMIC DNA]</scope>
    <source>
        <strain evidence="3 4">NEG-M</strain>
    </source>
</reference>
<feature type="transmembrane region" description="Helical" evidence="2">
    <location>
        <begin position="604"/>
        <end position="627"/>
    </location>
</feature>
<dbReference type="EMBL" id="GG738928">
    <property type="protein sequence ID" value="EFC36606.1"/>
    <property type="molecule type" value="Genomic_DNA"/>
</dbReference>
<feature type="compositionally biased region" description="Polar residues" evidence="1">
    <location>
        <begin position="566"/>
        <end position="587"/>
    </location>
</feature>
<dbReference type="RefSeq" id="XP_002669350.1">
    <property type="nucleotide sequence ID" value="XM_002669304.1"/>
</dbReference>
<evidence type="ECO:0000313" key="4">
    <source>
        <dbReference type="Proteomes" id="UP000006671"/>
    </source>
</evidence>
<organism evidence="4">
    <name type="scientific">Naegleria gruberi</name>
    <name type="common">Amoeba</name>
    <dbReference type="NCBI Taxonomy" id="5762"/>
    <lineage>
        <taxon>Eukaryota</taxon>
        <taxon>Discoba</taxon>
        <taxon>Heterolobosea</taxon>
        <taxon>Tetramitia</taxon>
        <taxon>Eutetramitia</taxon>
        <taxon>Vahlkampfiidae</taxon>
        <taxon>Naegleria</taxon>
    </lineage>
</organism>
<evidence type="ECO:0000313" key="3">
    <source>
        <dbReference type="EMBL" id="EFC36606.1"/>
    </source>
</evidence>
<gene>
    <name evidence="3" type="ORF">NAEGRDRAFT_59959</name>
</gene>
<dbReference type="AlphaFoldDB" id="D2W2T2"/>
<feature type="region of interest" description="Disordered" evidence="1">
    <location>
        <begin position="429"/>
        <end position="461"/>
    </location>
</feature>
<feature type="region of interest" description="Disordered" evidence="1">
    <location>
        <begin position="739"/>
        <end position="774"/>
    </location>
</feature>
<keyword evidence="2" id="KW-0472">Membrane</keyword>
<keyword evidence="4" id="KW-1185">Reference proteome</keyword>
<name>D2W2T2_NAEGR</name>
<feature type="region of interest" description="Disordered" evidence="1">
    <location>
        <begin position="550"/>
        <end position="593"/>
    </location>
</feature>
<feature type="compositionally biased region" description="Polar residues" evidence="1">
    <location>
        <begin position="430"/>
        <end position="453"/>
    </location>
</feature>
<protein>
    <submittedName>
        <fullName evidence="3">Predicted protein</fullName>
    </submittedName>
</protein>
<dbReference type="Proteomes" id="UP000006671">
    <property type="component" value="Unassembled WGS sequence"/>
</dbReference>